<evidence type="ECO:0000313" key="2">
    <source>
        <dbReference type="Proteomes" id="UP000824031"/>
    </source>
</evidence>
<dbReference type="Proteomes" id="UP000824031">
    <property type="component" value="Unassembled WGS sequence"/>
</dbReference>
<evidence type="ECO:0000313" key="1">
    <source>
        <dbReference type="EMBL" id="HIZ48151.1"/>
    </source>
</evidence>
<dbReference type="AlphaFoldDB" id="A0A9D2F308"/>
<comment type="caution">
    <text evidence="1">The sequence shown here is derived from an EMBL/GenBank/DDBJ whole genome shotgun (WGS) entry which is preliminary data.</text>
</comment>
<reference evidence="1" key="2">
    <citation type="submission" date="2021-04" db="EMBL/GenBank/DDBJ databases">
        <authorList>
            <person name="Gilroy R."/>
        </authorList>
    </citation>
    <scope>NUCLEOTIDE SEQUENCE</scope>
    <source>
        <strain evidence="1">3436</strain>
    </source>
</reference>
<reference evidence="1" key="1">
    <citation type="journal article" date="2021" name="PeerJ">
        <title>Extensive microbial diversity within the chicken gut microbiome revealed by metagenomics and culture.</title>
        <authorList>
            <person name="Gilroy R."/>
            <person name="Ravi A."/>
            <person name="Getino M."/>
            <person name="Pursley I."/>
            <person name="Horton D.L."/>
            <person name="Alikhan N.F."/>
            <person name="Baker D."/>
            <person name="Gharbi K."/>
            <person name="Hall N."/>
            <person name="Watson M."/>
            <person name="Adriaenssens E.M."/>
            <person name="Foster-Nyarko E."/>
            <person name="Jarju S."/>
            <person name="Secka A."/>
            <person name="Antonio M."/>
            <person name="Oren A."/>
            <person name="Chaudhuri R.R."/>
            <person name="La Ragione R."/>
            <person name="Hildebrand F."/>
            <person name="Pallen M.J."/>
        </authorList>
    </citation>
    <scope>NUCLEOTIDE SEQUENCE</scope>
    <source>
        <strain evidence="1">3436</strain>
    </source>
</reference>
<dbReference type="EMBL" id="DXBO01000081">
    <property type="protein sequence ID" value="HIZ48151.1"/>
    <property type="molecule type" value="Genomic_DNA"/>
</dbReference>
<protein>
    <submittedName>
        <fullName evidence="1">Uncharacterized protein</fullName>
    </submittedName>
</protein>
<organism evidence="1 2">
    <name type="scientific">Candidatus Gemmiger excrementavium</name>
    <dbReference type="NCBI Taxonomy" id="2838608"/>
    <lineage>
        <taxon>Bacteria</taxon>
        <taxon>Bacillati</taxon>
        <taxon>Bacillota</taxon>
        <taxon>Clostridia</taxon>
        <taxon>Eubacteriales</taxon>
        <taxon>Gemmiger</taxon>
    </lineage>
</organism>
<name>A0A9D2F308_9FIRM</name>
<accession>A0A9D2F308</accession>
<sequence length="199" mass="20517">MQADDPARAALAESAACGLPVLPQLRLLTVAEALSTPPPRRALELNAELDTLCTALRQGVRRRSGWLYFVPATRPLPAAVPRGLLQAALLCFADGVLALPDGQAAVQLEAAPHAAVLVLRGGLGRTLPADTRALLLRLAAICGGAVVQSGGSGPFTAALRLPVRPGLPLCEAPAPDSLLCDRYSALQVFLPGACISPQA</sequence>
<proteinExistence type="predicted"/>
<gene>
    <name evidence="1" type="ORF">H9810_05480</name>
</gene>